<dbReference type="Proteomes" id="UP000037029">
    <property type="component" value="Chromosome"/>
</dbReference>
<dbReference type="GO" id="GO:0003677">
    <property type="term" value="F:DNA binding"/>
    <property type="evidence" value="ECO:0007669"/>
    <property type="project" value="UniProtKB-KW"/>
</dbReference>
<dbReference type="CDD" id="cd00093">
    <property type="entry name" value="HTH_XRE"/>
    <property type="match status" value="1"/>
</dbReference>
<dbReference type="Gene3D" id="1.10.260.40">
    <property type="entry name" value="lambda repressor-like DNA-binding domains"/>
    <property type="match status" value="1"/>
</dbReference>
<dbReference type="InterPro" id="IPR039418">
    <property type="entry name" value="LexA-like"/>
</dbReference>
<keyword evidence="2" id="KW-0238">DNA-binding</keyword>
<dbReference type="Gene3D" id="2.10.109.10">
    <property type="entry name" value="Umud Fragment, subunit A"/>
    <property type="match status" value="1"/>
</dbReference>
<dbReference type="SUPFAM" id="SSF51306">
    <property type="entry name" value="LexA/Signal peptidase"/>
    <property type="match status" value="1"/>
</dbReference>
<evidence type="ECO:0000256" key="1">
    <source>
        <dbReference type="ARBA" id="ARBA00023015"/>
    </source>
</evidence>
<evidence type="ECO:0000313" key="5">
    <source>
        <dbReference type="EMBL" id="ATP20793.1"/>
    </source>
</evidence>
<organism evidence="5 6">
    <name type="scientific">Sphingobium yanoikuyae</name>
    <name type="common">Sphingomonas yanoikuyae</name>
    <dbReference type="NCBI Taxonomy" id="13690"/>
    <lineage>
        <taxon>Bacteria</taxon>
        <taxon>Pseudomonadati</taxon>
        <taxon>Pseudomonadota</taxon>
        <taxon>Alphaproteobacteria</taxon>
        <taxon>Sphingomonadales</taxon>
        <taxon>Sphingomonadaceae</taxon>
        <taxon>Sphingobium</taxon>
    </lineage>
</organism>
<dbReference type="EMBL" id="CP020925">
    <property type="protein sequence ID" value="ATP20793.1"/>
    <property type="molecule type" value="Genomic_DNA"/>
</dbReference>
<reference evidence="5 6" key="1">
    <citation type="submission" date="2017-04" db="EMBL/GenBank/DDBJ databases">
        <title>Characterization, genome and methylation analysis of a phthalic acid esters degrading strain Sphingobium yanoikuyae SHJ.</title>
        <authorList>
            <person name="Feng L."/>
        </authorList>
    </citation>
    <scope>NUCLEOTIDE SEQUENCE [LARGE SCALE GENOMIC DNA]</scope>
    <source>
        <strain evidence="5 6">SHJ</strain>
    </source>
</reference>
<gene>
    <name evidence="5" type="ORF">BV87_22030</name>
</gene>
<dbReference type="AlphaFoldDB" id="A0A2D1R7Q6"/>
<evidence type="ECO:0000256" key="3">
    <source>
        <dbReference type="ARBA" id="ARBA00023163"/>
    </source>
</evidence>
<dbReference type="CDD" id="cd06529">
    <property type="entry name" value="S24_LexA-like"/>
    <property type="match status" value="1"/>
</dbReference>
<dbReference type="SUPFAM" id="SSF47413">
    <property type="entry name" value="lambda repressor-like DNA-binding domains"/>
    <property type="match status" value="1"/>
</dbReference>
<protein>
    <recommendedName>
        <fullName evidence="4">Peptidase S24/S26A/S26B/S26C domain-containing protein</fullName>
    </recommendedName>
</protein>
<evidence type="ECO:0000256" key="2">
    <source>
        <dbReference type="ARBA" id="ARBA00023125"/>
    </source>
</evidence>
<accession>A0A2D1R7Q6</accession>
<keyword evidence="3" id="KW-0804">Transcription</keyword>
<dbReference type="InterPro" id="IPR015927">
    <property type="entry name" value="Peptidase_S24_S26A/B/C"/>
</dbReference>
<dbReference type="PANTHER" id="PTHR40661">
    <property type="match status" value="1"/>
</dbReference>
<dbReference type="InterPro" id="IPR010982">
    <property type="entry name" value="Lambda_DNA-bd_dom_sf"/>
</dbReference>
<name>A0A2D1R7Q6_SPHYA</name>
<evidence type="ECO:0000259" key="4">
    <source>
        <dbReference type="Pfam" id="PF00717"/>
    </source>
</evidence>
<dbReference type="RefSeq" id="WP_048937762.1">
    <property type="nucleotide sequence ID" value="NZ_CP020925.1"/>
</dbReference>
<dbReference type="InterPro" id="IPR001387">
    <property type="entry name" value="Cro/C1-type_HTH"/>
</dbReference>
<evidence type="ECO:0000313" key="6">
    <source>
        <dbReference type="Proteomes" id="UP000037029"/>
    </source>
</evidence>
<keyword evidence="1" id="KW-0805">Transcription regulation</keyword>
<dbReference type="PANTHER" id="PTHR40661:SF3">
    <property type="entry name" value="FELS-1 PROPHAGE TRANSCRIPTIONAL REGULATOR"/>
    <property type="match status" value="1"/>
</dbReference>
<sequence>MRQTETDYVQNMANFFREERIKLGWSTKELAEAARAIAMREGRSISLSQQTISAFEQGKAKRAPSWAQYVASALGNGALAAKEFESFEEIGQRSVLVECLPTYAGAGGGGTGEGDVPQVSFSRDLVEYELRATPADLVAIQIEGNSMDPDFQSGDQLLVDKRKRTLAQPGAFCLWDGDGYVVKYLEKIPGSEPQKVRVISRNEIFSTSERLAEEISILGRVVWFARRV</sequence>
<feature type="domain" description="Peptidase S24/S26A/S26B/S26C" evidence="4">
    <location>
        <begin position="119"/>
        <end position="222"/>
    </location>
</feature>
<dbReference type="InterPro" id="IPR036286">
    <property type="entry name" value="LexA/Signal_pep-like_sf"/>
</dbReference>
<dbReference type="Pfam" id="PF00717">
    <property type="entry name" value="Peptidase_S24"/>
    <property type="match status" value="1"/>
</dbReference>
<proteinExistence type="predicted"/>